<evidence type="ECO:0000256" key="9">
    <source>
        <dbReference type="PROSITE-ProRule" id="PRU10132"/>
    </source>
</evidence>
<dbReference type="InterPro" id="IPR045886">
    <property type="entry name" value="ThiF/MoeB/HesA"/>
</dbReference>
<dbReference type="GO" id="GO:0004839">
    <property type="term" value="F:ubiquitin activating enzyme activity"/>
    <property type="evidence" value="ECO:0007669"/>
    <property type="project" value="UniProtKB-EC"/>
</dbReference>
<dbReference type="PROSITE" id="PS00865">
    <property type="entry name" value="UBIQUITIN_ACTIVAT_2"/>
    <property type="match status" value="1"/>
</dbReference>
<dbReference type="EMBL" id="JARBJD010000002">
    <property type="protein sequence ID" value="KAK2964401.1"/>
    <property type="molecule type" value="Genomic_DNA"/>
</dbReference>
<dbReference type="InterPro" id="IPR042302">
    <property type="entry name" value="E1_FCCH_sf"/>
</dbReference>
<dbReference type="Gene3D" id="1.10.10.2660">
    <property type="entry name" value="Ubiquitin-activating enzyme E1, SCCH domain"/>
    <property type="match status" value="1"/>
</dbReference>
<comment type="pathway">
    <text evidence="2">Protein modification; protein ubiquitination.</text>
</comment>
<dbReference type="InterPro" id="IPR019572">
    <property type="entry name" value="UBA_E1_SCCH"/>
</dbReference>
<evidence type="ECO:0000256" key="1">
    <source>
        <dbReference type="ARBA" id="ARBA00000488"/>
    </source>
</evidence>
<dbReference type="Pfam" id="PF00899">
    <property type="entry name" value="ThiF"/>
    <property type="match status" value="2"/>
</dbReference>
<evidence type="ECO:0000256" key="3">
    <source>
        <dbReference type="ARBA" id="ARBA00005673"/>
    </source>
</evidence>
<evidence type="ECO:0000259" key="10">
    <source>
        <dbReference type="Pfam" id="PF00899"/>
    </source>
</evidence>
<comment type="caution">
    <text evidence="14">The sequence shown here is derived from an EMBL/GenBank/DDBJ whole genome shotgun (WGS) entry which is preliminary data.</text>
</comment>
<dbReference type="Pfam" id="PF16191">
    <property type="entry name" value="E1_4HB"/>
    <property type="match status" value="1"/>
</dbReference>
<gene>
    <name evidence="14" type="ORF">BLNAU_317</name>
</gene>
<feature type="domain" description="Ubiquitin-activating enzyme E1 four-helix bundle" evidence="13">
    <location>
        <begin position="280"/>
        <end position="318"/>
    </location>
</feature>
<dbReference type="InterPro" id="IPR032418">
    <property type="entry name" value="E1_FCCH"/>
</dbReference>
<evidence type="ECO:0000256" key="4">
    <source>
        <dbReference type="ARBA" id="ARBA00012990"/>
    </source>
</evidence>
<evidence type="ECO:0000256" key="2">
    <source>
        <dbReference type="ARBA" id="ARBA00004906"/>
    </source>
</evidence>
<evidence type="ECO:0000256" key="5">
    <source>
        <dbReference type="ARBA" id="ARBA00022598"/>
    </source>
</evidence>
<feature type="domain" description="Ubiquitin-activating enzyme E1 FCCH" evidence="12">
    <location>
        <begin position="185"/>
        <end position="244"/>
    </location>
</feature>
<dbReference type="Gene3D" id="3.50.50.80">
    <property type="entry name" value="Ubiquitin-activating enzyme E1, inactive adenylation domain, subdomain 1"/>
    <property type="match status" value="1"/>
</dbReference>
<dbReference type="Gene3D" id="3.40.50.720">
    <property type="entry name" value="NAD(P)-binding Rossmann-like Domain"/>
    <property type="match status" value="1"/>
</dbReference>
<evidence type="ECO:0000259" key="11">
    <source>
        <dbReference type="Pfam" id="PF10585"/>
    </source>
</evidence>
<feature type="active site" description="Glycyl thioester intermediate" evidence="9">
    <location>
        <position position="590"/>
    </location>
</feature>
<dbReference type="Pfam" id="PF16190">
    <property type="entry name" value="E1_FCCH"/>
    <property type="match status" value="1"/>
</dbReference>
<dbReference type="InterPro" id="IPR042063">
    <property type="entry name" value="Ubi_acti_E1_SCCH"/>
</dbReference>
<evidence type="ECO:0000256" key="8">
    <source>
        <dbReference type="ARBA" id="ARBA00022840"/>
    </source>
</evidence>
<evidence type="ECO:0000256" key="7">
    <source>
        <dbReference type="ARBA" id="ARBA00022786"/>
    </source>
</evidence>
<organism evidence="14 15">
    <name type="scientific">Blattamonas nauphoetae</name>
    <dbReference type="NCBI Taxonomy" id="2049346"/>
    <lineage>
        <taxon>Eukaryota</taxon>
        <taxon>Metamonada</taxon>
        <taxon>Preaxostyla</taxon>
        <taxon>Oxymonadida</taxon>
        <taxon>Blattamonas</taxon>
    </lineage>
</organism>
<keyword evidence="15" id="KW-1185">Reference proteome</keyword>
<proteinExistence type="inferred from homology"/>
<comment type="similarity">
    <text evidence="3">Belongs to the ubiquitin-activating E1 family.</text>
</comment>
<accession>A0ABQ9YL58</accession>
<dbReference type="InterPro" id="IPR032420">
    <property type="entry name" value="E1_4HB"/>
</dbReference>
<dbReference type="PANTHER" id="PTHR10953">
    <property type="entry name" value="UBIQUITIN-ACTIVATING ENZYME E1"/>
    <property type="match status" value="1"/>
</dbReference>
<dbReference type="Gene3D" id="2.40.30.180">
    <property type="entry name" value="Ubiquitin-activating enzyme E1, FCCH domain"/>
    <property type="match status" value="1"/>
</dbReference>
<feature type="domain" description="Ubiquitin-activating enzyme SCCH" evidence="11">
    <location>
        <begin position="596"/>
        <end position="823"/>
    </location>
</feature>
<keyword evidence="8" id="KW-0067">ATP-binding</keyword>
<dbReference type="EC" id="6.2.1.45" evidence="4"/>
<feature type="domain" description="THIF-type NAD/FAD binding fold" evidence="10">
    <location>
        <begin position="409"/>
        <end position="862"/>
    </location>
</feature>
<dbReference type="InterPro" id="IPR000011">
    <property type="entry name" value="UBQ/SUMO-activ_enz_E1-like"/>
</dbReference>
<reference evidence="14 15" key="1">
    <citation type="journal article" date="2022" name="bioRxiv">
        <title>Genomics of Preaxostyla Flagellates Illuminates Evolutionary Transitions and the Path Towards Mitochondrial Loss.</title>
        <authorList>
            <person name="Novak L.V.F."/>
            <person name="Treitli S.C."/>
            <person name="Pyrih J."/>
            <person name="Halakuc P."/>
            <person name="Pipaliya S.V."/>
            <person name="Vacek V."/>
            <person name="Brzon O."/>
            <person name="Soukal P."/>
            <person name="Eme L."/>
            <person name="Dacks J.B."/>
            <person name="Karnkowska A."/>
            <person name="Elias M."/>
            <person name="Hampl V."/>
        </authorList>
    </citation>
    <scope>NUCLEOTIDE SEQUENCE [LARGE SCALE GENOMIC DNA]</scope>
    <source>
        <strain evidence="14">NAU3</strain>
        <tissue evidence="14">Gut</tissue>
    </source>
</reference>
<keyword evidence="5 14" id="KW-0436">Ligase</keyword>
<dbReference type="Gene3D" id="3.40.50.12550">
    <property type="entry name" value="Ubiquitin-activating enzyme E1, inactive adenylation domain, subdomain 2"/>
    <property type="match status" value="1"/>
</dbReference>
<dbReference type="Pfam" id="PF10585">
    <property type="entry name" value="UBA_E1_SCCH"/>
    <property type="match status" value="1"/>
</dbReference>
<dbReference type="SUPFAM" id="SSF69572">
    <property type="entry name" value="Activating enzymes of the ubiquitin-like proteins"/>
    <property type="match status" value="2"/>
</dbReference>
<dbReference type="InterPro" id="IPR000594">
    <property type="entry name" value="ThiF_NAD_FAD-bd"/>
</dbReference>
<keyword evidence="7" id="KW-0833">Ubl conjugation pathway</keyword>
<evidence type="ECO:0000256" key="6">
    <source>
        <dbReference type="ARBA" id="ARBA00022741"/>
    </source>
</evidence>
<dbReference type="InterPro" id="IPR033127">
    <property type="entry name" value="UBQ-activ_enz_E1_Cys_AS"/>
</dbReference>
<feature type="domain" description="THIF-type NAD/FAD binding fold" evidence="10">
    <location>
        <begin position="7"/>
        <end position="111"/>
    </location>
</feature>
<evidence type="ECO:0000313" key="15">
    <source>
        <dbReference type="Proteomes" id="UP001281761"/>
    </source>
</evidence>
<protein>
    <recommendedName>
        <fullName evidence="4">E1 ubiquitin-activating enzyme</fullName>
        <ecNumber evidence="4">6.2.1.45</ecNumber>
    </recommendedName>
</protein>
<comment type="catalytic activity">
    <reaction evidence="1">
        <text>ATP + ubiquitin + [E1 ubiquitin-activating enzyme]-L-cysteine = AMP + diphosphate + S-ubiquitinyl-[E1 ubiquitin-activating enzyme]-L-cysteine.</text>
        <dbReference type="EC" id="6.2.1.45"/>
    </reaction>
</comment>
<keyword evidence="6" id="KW-0547">Nucleotide-binding</keyword>
<evidence type="ECO:0000259" key="13">
    <source>
        <dbReference type="Pfam" id="PF16191"/>
    </source>
</evidence>
<dbReference type="InterPro" id="IPR042449">
    <property type="entry name" value="Ub-E1_IAD_1"/>
</dbReference>
<sequence length="1001" mass="111687">MNEDQLYSRQTLTYGKDGQQSLKVSSVLIDGLDGVGAEIAKDLILSGVGSVFLRDSQTTTISDLSTHFYLRKEDIGKNRVKASIHRFEKLNPLVSIKEFECELTESSIKDINHIVLVNKPDNDIKSIEELCLKSGANITTINTTGPFFRLFNNFGDHKIQKILTSRLGRVSIDFINSGPETIIFPETAHSFQVGNIVHFKLVKGMTELNEITSAVVKEVDPSNFAIDLDSSSFKPFEGGGIVEQLDPGGHVNHIPFVDCLWNRVLRNRTYGEYIDQSGDTLETCFNSIQPFIEKYGQPPRPHNQQDADRFVELCNSFNGKHHGDFAGFEFAYVNPNLTKLFAKTYGLSFPSVASQAGSLVASEVIKGVSHQYTPITQLHYSFQKPLLLSRIRDSNTEDDPEYQPLGDQYDDQIQLIGRSLHEHLRNVRILVVGAGAIGCEDAKLLALMGAGTGPRGMIIFVDMDKVELSNLSRQFLFHQEHIGLWKAEVVTAAIKELNPSCNAISKTTMMAKETENEYDAQFWGDVDLVLLALDNNKARTYVTSMCWSLHKPMIDSGTEGLCCNSDVMLPGKIEQLEFDEEGSGDAAPLCTLHNFPYMPEHTMGYALDMFTKVFNDNLSMTQKMCEDWQKFESQTGFGSESSLDNLHLAEENLERYSASDFKTCVEWALFLFHVQFDSLIAQRVQENPIDSVDKHGKLFWSGNKRFPHPIKFDVNDETHLEFVASAACIRAQSLRGPTFSLSEMKDKVKEIARGRTENTRKPNPTDLNEITTECNKLVQKLKSHTTFDFVLVTLDKDMDSHLSFIISSSSIRSSNYDINQITKEEAVRLMGLITPALATTTAYVSSLVASTLIGVISSAPTEMMPSFSVNLGVNLISASDPILLEENEPTEETEALPIQPTQLSLKVTPGETIGSLENRINTELQVTVTDITTRSHGQLVPLISELFEEDNDEYRAKEILSALEEIGLDVTSPVSPRSLDVIMVDRSNTRKSIVVNLEFPN</sequence>
<evidence type="ECO:0000313" key="14">
    <source>
        <dbReference type="EMBL" id="KAK2964401.1"/>
    </source>
</evidence>
<dbReference type="PRINTS" id="PR01849">
    <property type="entry name" value="UBIQUITINACT"/>
</dbReference>
<name>A0ABQ9YL58_9EUKA</name>
<dbReference type="InterPro" id="IPR035985">
    <property type="entry name" value="Ubiquitin-activating_enz"/>
</dbReference>
<dbReference type="PANTHER" id="PTHR10953:SF102">
    <property type="entry name" value="ADENYLYLTRANSFERASE AND SULFURTRANSFERASE MOCS3"/>
    <property type="match status" value="1"/>
</dbReference>
<evidence type="ECO:0000259" key="12">
    <source>
        <dbReference type="Pfam" id="PF16190"/>
    </source>
</evidence>
<dbReference type="Proteomes" id="UP001281761">
    <property type="component" value="Unassembled WGS sequence"/>
</dbReference>